<name>A0ABP0MTZ6_9DINO</name>
<dbReference type="Proteomes" id="UP001642464">
    <property type="component" value="Unassembled WGS sequence"/>
</dbReference>
<comment type="caution">
    <text evidence="3">The sequence shown here is derived from an EMBL/GenBank/DDBJ whole genome shotgun (WGS) entry which is preliminary data.</text>
</comment>
<gene>
    <name evidence="3" type="ORF">SCF082_LOCUS29779</name>
</gene>
<protein>
    <submittedName>
        <fullName evidence="3">FO synthase subunit 1</fullName>
    </submittedName>
</protein>
<feature type="domain" description="DUF7869" evidence="2">
    <location>
        <begin position="264"/>
        <end position="385"/>
    </location>
</feature>
<keyword evidence="4" id="KW-1185">Reference proteome</keyword>
<feature type="compositionally biased region" description="Low complexity" evidence="1">
    <location>
        <begin position="91"/>
        <end position="103"/>
    </location>
</feature>
<dbReference type="EMBL" id="CAXAMM010024269">
    <property type="protein sequence ID" value="CAK9054961.1"/>
    <property type="molecule type" value="Genomic_DNA"/>
</dbReference>
<feature type="non-terminal residue" evidence="3">
    <location>
        <position position="1"/>
    </location>
</feature>
<feature type="compositionally biased region" description="Basic residues" evidence="1">
    <location>
        <begin position="104"/>
        <end position="115"/>
    </location>
</feature>
<dbReference type="InterPro" id="IPR057191">
    <property type="entry name" value="DUF7869"/>
</dbReference>
<evidence type="ECO:0000313" key="3">
    <source>
        <dbReference type="EMBL" id="CAK9054961.1"/>
    </source>
</evidence>
<evidence type="ECO:0000313" key="4">
    <source>
        <dbReference type="Proteomes" id="UP001642464"/>
    </source>
</evidence>
<accession>A0ABP0MTZ6</accession>
<feature type="region of interest" description="Disordered" evidence="1">
    <location>
        <begin position="76"/>
        <end position="118"/>
    </location>
</feature>
<reference evidence="3 4" key="1">
    <citation type="submission" date="2024-02" db="EMBL/GenBank/DDBJ databases">
        <authorList>
            <person name="Chen Y."/>
            <person name="Shah S."/>
            <person name="Dougan E. K."/>
            <person name="Thang M."/>
            <person name="Chan C."/>
        </authorList>
    </citation>
    <scope>NUCLEOTIDE SEQUENCE [LARGE SCALE GENOMIC DNA]</scope>
</reference>
<dbReference type="PANTHER" id="PTHR33153">
    <property type="entry name" value="MYND-TYPE DOMAIN-CONTAINING PROTEIN"/>
    <property type="match status" value="1"/>
</dbReference>
<evidence type="ECO:0000256" key="1">
    <source>
        <dbReference type="SAM" id="MobiDB-lite"/>
    </source>
</evidence>
<dbReference type="PANTHER" id="PTHR33153:SF3">
    <property type="entry name" value="TRAFFICKING PROTEIN PARTICLE COMPLEX SUBUNIT 11 DOMAIN-CONTAINING PROTEIN"/>
    <property type="match status" value="1"/>
</dbReference>
<dbReference type="Pfam" id="PF25273">
    <property type="entry name" value="DUF7869"/>
    <property type="match status" value="1"/>
</dbReference>
<sequence>SHRFNRLVASVRSGKSVPPADLRYLRKGLVKVVPNESRALIVSYLRGVYESVAETLPDIRDDTWDDDDEGTCAVPTIELQPPDPYAEVDASNQQQEAQSVQSSSRKKKRAKKPNSRTRSLLINAERREMLEDRWLPPGSMKDYYEQMIASHPRESISFSSFWRVWRQEFANMRFRPSSSHALCSTCLRHKLLIRDMHQYLFARQQQHAFFQAHLKSQYLDRVQYWDLRGVSRLASPFQVTLILDGMDQSKFCYPRGAVYMAKDLATLQRPRAHISALIAHGHFVLFVVSSADMPKDSNACIEVTAHALQLLSERLDLSRVTLNIQSDNTTREVKNNHYLRFLGMLVSHGIVYAARLHNLRSGHSHEDIDQLFVRLAAHLVKKAKTAIGPPEFKTIIETRGFLSGGVPVGIRGIGGPGAPHAFYFDRRHDLGANQVVDNEYWGLACHRDDVILRCKQYMADTNFNFCATYFPREVARARLPLGLPAGVADRNPISDEFKQQLLKHLPVMRTYKLHEAAVYLEGWVLGTLELEPLLNVKACFGFDWAVFCC</sequence>
<proteinExistence type="predicted"/>
<evidence type="ECO:0000259" key="2">
    <source>
        <dbReference type="Pfam" id="PF25273"/>
    </source>
</evidence>
<organism evidence="3 4">
    <name type="scientific">Durusdinium trenchii</name>
    <dbReference type="NCBI Taxonomy" id="1381693"/>
    <lineage>
        <taxon>Eukaryota</taxon>
        <taxon>Sar</taxon>
        <taxon>Alveolata</taxon>
        <taxon>Dinophyceae</taxon>
        <taxon>Suessiales</taxon>
        <taxon>Symbiodiniaceae</taxon>
        <taxon>Durusdinium</taxon>
    </lineage>
</organism>